<organism evidence="1 2">
    <name type="scientific">Phycisphaera mikurensis (strain NBRC 102666 / KCTC 22515 / FYK2301M01)</name>
    <dbReference type="NCBI Taxonomy" id="1142394"/>
    <lineage>
        <taxon>Bacteria</taxon>
        <taxon>Pseudomonadati</taxon>
        <taxon>Planctomycetota</taxon>
        <taxon>Phycisphaerae</taxon>
        <taxon>Phycisphaerales</taxon>
        <taxon>Phycisphaeraceae</taxon>
        <taxon>Phycisphaera</taxon>
    </lineage>
</organism>
<gene>
    <name evidence="1" type="ordered locus">PSMK_23390</name>
</gene>
<dbReference type="Proteomes" id="UP000007881">
    <property type="component" value="Chromosome"/>
</dbReference>
<dbReference type="RefSeq" id="WP_014437711.1">
    <property type="nucleotide sequence ID" value="NC_017080.1"/>
</dbReference>
<dbReference type="AlphaFoldDB" id="I0IGW0"/>
<name>I0IGW0_PHYMF</name>
<sequence>MSSLPQAARALFRRPAPRPALRLVGGSEDAALRVERVRAEIDAGTYETQARIDAAVDRVMARLQSS</sequence>
<evidence type="ECO:0000313" key="2">
    <source>
        <dbReference type="Proteomes" id="UP000007881"/>
    </source>
</evidence>
<dbReference type="EMBL" id="AP012338">
    <property type="protein sequence ID" value="BAM04498.1"/>
    <property type="molecule type" value="Genomic_DNA"/>
</dbReference>
<reference evidence="1 2" key="1">
    <citation type="submission" date="2012-02" db="EMBL/GenBank/DDBJ databases">
        <title>Complete genome sequence of Phycisphaera mikurensis NBRC 102666.</title>
        <authorList>
            <person name="Ankai A."/>
            <person name="Hosoyama A."/>
            <person name="Terui Y."/>
            <person name="Sekine M."/>
            <person name="Fukai R."/>
            <person name="Kato Y."/>
            <person name="Nakamura S."/>
            <person name="Yamada-Narita S."/>
            <person name="Kawakoshi A."/>
            <person name="Fukunaga Y."/>
            <person name="Yamazaki S."/>
            <person name="Fujita N."/>
        </authorList>
    </citation>
    <scope>NUCLEOTIDE SEQUENCE [LARGE SCALE GENOMIC DNA]</scope>
    <source>
        <strain evidence="2">NBRC 102666 / KCTC 22515 / FYK2301M01</strain>
    </source>
</reference>
<evidence type="ECO:0008006" key="3">
    <source>
        <dbReference type="Google" id="ProtNLM"/>
    </source>
</evidence>
<dbReference type="HOGENOM" id="CLU_2827436_0_0_0"/>
<keyword evidence="2" id="KW-1185">Reference proteome</keyword>
<evidence type="ECO:0000313" key="1">
    <source>
        <dbReference type="EMBL" id="BAM04498.1"/>
    </source>
</evidence>
<proteinExistence type="predicted"/>
<dbReference type="KEGG" id="phm:PSMK_23390"/>
<accession>I0IGW0</accession>
<protein>
    <recommendedName>
        <fullName evidence="3">Anti-sigma-28 factor FlgM C-terminal domain-containing protein</fullName>
    </recommendedName>
</protein>